<feature type="chain" id="PRO_5016069765" description="Alpha-L-arabinofuranosidase 1 catalytic domain-containing protein" evidence="1">
    <location>
        <begin position="24"/>
        <end position="288"/>
    </location>
</feature>
<dbReference type="Proteomes" id="UP000247973">
    <property type="component" value="Unassembled WGS sequence"/>
</dbReference>
<sequence>MRKTRFIFSFFLISIAAFSQQKAEVVVNADLGQYTIDKHIYGHFSEHLGRCIYDGLWVGENSSIPNVNGVRKDIIDALKHIKIPNLRWPGGCFADEYHWMDGIGARESRPKMVNTHWGGVVEDNSFGTHEFLNLCEALGTEPYICGNMGSGTVEEMSKWVEYISFDGESPMANLRKKNGREKPWKVQFWGVGNENWGCGGHMTAEGYAENYRRYATYTRNYGDNQLYRIAGGPNVDDYHWMTTMMKNIPHGMMKGVSLHNYAFTRRWEDKGDATGFSEDDYFSLLAHG</sequence>
<dbReference type="SUPFAM" id="SSF51445">
    <property type="entry name" value="(Trans)glycosidases"/>
    <property type="match status" value="1"/>
</dbReference>
<feature type="signal peptide" evidence="1">
    <location>
        <begin position="1"/>
        <end position="23"/>
    </location>
</feature>
<dbReference type="PANTHER" id="PTHR43576">
    <property type="entry name" value="ALPHA-L-ARABINOFURANOSIDASE C-RELATED"/>
    <property type="match status" value="1"/>
</dbReference>
<dbReference type="GO" id="GO:0000272">
    <property type="term" value="P:polysaccharide catabolic process"/>
    <property type="evidence" value="ECO:0007669"/>
    <property type="project" value="TreeGrafter"/>
</dbReference>
<dbReference type="AlphaFoldDB" id="A0A2V3PL49"/>
<accession>A0A2V3PL49</accession>
<proteinExistence type="predicted"/>
<organism evidence="3 4">
    <name type="scientific">Dysgonomonas alginatilytica</name>
    <dbReference type="NCBI Taxonomy" id="1605892"/>
    <lineage>
        <taxon>Bacteria</taxon>
        <taxon>Pseudomonadati</taxon>
        <taxon>Bacteroidota</taxon>
        <taxon>Bacteroidia</taxon>
        <taxon>Bacteroidales</taxon>
        <taxon>Dysgonomonadaceae</taxon>
        <taxon>Dysgonomonas</taxon>
    </lineage>
</organism>
<reference evidence="3 4" key="1">
    <citation type="submission" date="2018-03" db="EMBL/GenBank/DDBJ databases">
        <title>Genomic Encyclopedia of Archaeal and Bacterial Type Strains, Phase II (KMG-II): from individual species to whole genera.</title>
        <authorList>
            <person name="Goeker M."/>
        </authorList>
    </citation>
    <scope>NUCLEOTIDE SEQUENCE [LARGE SCALE GENOMIC DNA]</scope>
    <source>
        <strain evidence="3 4">DSM 100214</strain>
    </source>
</reference>
<evidence type="ECO:0000313" key="3">
    <source>
        <dbReference type="EMBL" id="PXV60192.1"/>
    </source>
</evidence>
<name>A0A2V3PL49_9BACT</name>
<dbReference type="InterPro" id="IPR055235">
    <property type="entry name" value="ASD1_cat"/>
</dbReference>
<protein>
    <recommendedName>
        <fullName evidence="2">Alpha-L-arabinofuranosidase 1 catalytic domain-containing protein</fullName>
    </recommendedName>
</protein>
<dbReference type="InterPro" id="IPR017853">
    <property type="entry name" value="GH"/>
</dbReference>
<dbReference type="EMBL" id="QICL01000030">
    <property type="protein sequence ID" value="PXV60192.1"/>
    <property type="molecule type" value="Genomic_DNA"/>
</dbReference>
<evidence type="ECO:0000256" key="1">
    <source>
        <dbReference type="SAM" id="SignalP"/>
    </source>
</evidence>
<gene>
    <name evidence="3" type="ORF">CLV62_13040</name>
</gene>
<feature type="domain" description="Alpha-L-arabinofuranosidase 1 catalytic" evidence="2">
    <location>
        <begin position="78"/>
        <end position="219"/>
    </location>
</feature>
<comment type="caution">
    <text evidence="3">The sequence shown here is derived from an EMBL/GenBank/DDBJ whole genome shotgun (WGS) entry which is preliminary data.</text>
</comment>
<keyword evidence="1" id="KW-0732">Signal</keyword>
<evidence type="ECO:0000259" key="2">
    <source>
        <dbReference type="Pfam" id="PF22848"/>
    </source>
</evidence>
<keyword evidence="4" id="KW-1185">Reference proteome</keyword>
<evidence type="ECO:0000313" key="4">
    <source>
        <dbReference type="Proteomes" id="UP000247973"/>
    </source>
</evidence>
<dbReference type="Gene3D" id="3.20.20.80">
    <property type="entry name" value="Glycosidases"/>
    <property type="match status" value="1"/>
</dbReference>
<dbReference type="Pfam" id="PF22848">
    <property type="entry name" value="ASD1_dom"/>
    <property type="match status" value="1"/>
</dbReference>
<dbReference type="PANTHER" id="PTHR43576:SF2">
    <property type="entry name" value="INTRACELLULAR EXO-ALPHA-L-ARABINOFURANOSIDASE 2"/>
    <property type="match status" value="1"/>
</dbReference>